<evidence type="ECO:0000313" key="4">
    <source>
        <dbReference type="Proteomes" id="UP001145094"/>
    </source>
</evidence>
<reference evidence="3" key="3">
    <citation type="submission" date="2022-11" db="EMBL/GenBank/DDBJ databases">
        <title>Draft genome sequence of Sellimonas catena strain 18CBH55.</title>
        <authorList>
            <person name="Atsushi H."/>
            <person name="Moriya O."/>
            <person name="Mitsuo S."/>
        </authorList>
    </citation>
    <scope>NUCLEOTIDE SEQUENCE</scope>
    <source>
        <strain evidence="3">18CBH55</strain>
    </source>
</reference>
<dbReference type="AlphaFoldDB" id="A0A9W6CBN0"/>
<dbReference type="RefSeq" id="WP_087251988.1">
    <property type="nucleotide sequence ID" value="NZ_BSBO01000007.1"/>
</dbReference>
<organism evidence="3 4">
    <name type="scientific">Sellimonas catena</name>
    <dbReference type="NCBI Taxonomy" id="2994035"/>
    <lineage>
        <taxon>Bacteria</taxon>
        <taxon>Bacillati</taxon>
        <taxon>Bacillota</taxon>
        <taxon>Clostridia</taxon>
        <taxon>Lachnospirales</taxon>
        <taxon>Lachnospiraceae</taxon>
        <taxon>Sellimonas</taxon>
    </lineage>
</organism>
<reference evidence="2" key="1">
    <citation type="submission" date="2022-11" db="EMBL/GenBank/DDBJ databases">
        <title>Draft genome sequence of Sellimonas catena strain 12EGH17.</title>
        <authorList>
            <person name="Atsushi H."/>
            <person name="Moriya O."/>
            <person name="Mitsuo S."/>
        </authorList>
    </citation>
    <scope>NUCLEOTIDE SEQUENCE</scope>
    <source>
        <strain evidence="2">12EGH17</strain>
    </source>
</reference>
<evidence type="ECO:0000259" key="1">
    <source>
        <dbReference type="PROSITE" id="PS51186"/>
    </source>
</evidence>
<reference evidence="2" key="2">
    <citation type="submission" date="2022-11" db="EMBL/GenBank/DDBJ databases">
        <title>Draft genome sequence of Sellimonas catena strain 12EGH17.</title>
        <authorList>
            <person name="Hisatomi A."/>
            <person name="Ohkuma M."/>
            <person name="Sakamoto M."/>
        </authorList>
    </citation>
    <scope>NUCLEOTIDE SEQUENCE</scope>
    <source>
        <strain evidence="2">12EGH17</strain>
    </source>
</reference>
<dbReference type="InterPro" id="IPR016181">
    <property type="entry name" value="Acyl_CoA_acyltransferase"/>
</dbReference>
<dbReference type="EMBL" id="BSCH01000017">
    <property type="protein sequence ID" value="GLG91128.1"/>
    <property type="molecule type" value="Genomic_DNA"/>
</dbReference>
<dbReference type="PROSITE" id="PS51186">
    <property type="entry name" value="GNAT"/>
    <property type="match status" value="1"/>
</dbReference>
<dbReference type="GO" id="GO:0016747">
    <property type="term" value="F:acyltransferase activity, transferring groups other than amino-acyl groups"/>
    <property type="evidence" value="ECO:0007669"/>
    <property type="project" value="InterPro"/>
</dbReference>
<dbReference type="SUPFAM" id="SSF55729">
    <property type="entry name" value="Acyl-CoA N-acyltransferases (Nat)"/>
    <property type="match status" value="1"/>
</dbReference>
<protein>
    <submittedName>
        <fullName evidence="3">Acetyltransferase</fullName>
    </submittedName>
</protein>
<evidence type="ECO:0000313" key="2">
    <source>
        <dbReference type="EMBL" id="GLG03823.1"/>
    </source>
</evidence>
<dbReference type="PANTHER" id="PTHR43415">
    <property type="entry name" value="SPERMIDINE N(1)-ACETYLTRANSFERASE"/>
    <property type="match status" value="1"/>
</dbReference>
<sequence>MRVPEMTIRAKGQAIILRTATEQDAQMLIDYLKKTCAETRFLAKEPEEIQMTVEQEEQFIKRTNDSQTDLMLLAFLNGTFIGNCSFTGVSTSRYRHRATMGIALYQKYTGMGIGRAMIEKLLEIAKEKGYEQMELEVVADNQRAIRLYESIGFQMYGKLPDNMKYLDGTYADAYWMMKKL</sequence>
<dbReference type="CDD" id="cd04301">
    <property type="entry name" value="NAT_SF"/>
    <property type="match status" value="1"/>
</dbReference>
<dbReference type="EMBL" id="BSBO01000007">
    <property type="protein sequence ID" value="GLG03823.1"/>
    <property type="molecule type" value="Genomic_DNA"/>
</dbReference>
<keyword evidence="5" id="KW-1185">Reference proteome</keyword>
<gene>
    <name evidence="2" type="ORF">Selli1_09970</name>
    <name evidence="3" type="ORF">Selli2_25550</name>
</gene>
<feature type="domain" description="N-acetyltransferase" evidence="1">
    <location>
        <begin position="15"/>
        <end position="180"/>
    </location>
</feature>
<evidence type="ECO:0000313" key="3">
    <source>
        <dbReference type="EMBL" id="GLG91128.1"/>
    </source>
</evidence>
<dbReference type="Gene3D" id="3.40.630.30">
    <property type="match status" value="1"/>
</dbReference>
<reference evidence="3 5" key="5">
    <citation type="journal article" date="2023" name="Int. J. Syst. Evol. Microbiol.">
        <title>Sellimonas catena sp. nov., isolated from human faeces.</title>
        <authorList>
            <person name="Hisatomi A."/>
            <person name="Ohkuma M."/>
            <person name="Sakamoto M."/>
        </authorList>
    </citation>
    <scope>NUCLEOTIDE SEQUENCE</scope>
    <source>
        <strain evidence="2 5">12EGH17</strain>
        <strain evidence="3">18CBH55</strain>
    </source>
</reference>
<dbReference type="PANTHER" id="PTHR43415:SF3">
    <property type="entry name" value="GNAT-FAMILY ACETYLTRANSFERASE"/>
    <property type="match status" value="1"/>
</dbReference>
<proteinExistence type="predicted"/>
<evidence type="ECO:0000313" key="5">
    <source>
        <dbReference type="Proteomes" id="UP001145145"/>
    </source>
</evidence>
<accession>A0A9W6CBN0</accession>
<dbReference type="Proteomes" id="UP001145145">
    <property type="component" value="Unassembled WGS sequence"/>
</dbReference>
<dbReference type="Proteomes" id="UP001145094">
    <property type="component" value="Unassembled WGS sequence"/>
</dbReference>
<dbReference type="Pfam" id="PF00583">
    <property type="entry name" value="Acetyltransf_1"/>
    <property type="match status" value="1"/>
</dbReference>
<name>A0A9W6CBN0_9FIRM</name>
<comment type="caution">
    <text evidence="3">The sequence shown here is derived from an EMBL/GenBank/DDBJ whole genome shotgun (WGS) entry which is preliminary data.</text>
</comment>
<dbReference type="InterPro" id="IPR000182">
    <property type="entry name" value="GNAT_dom"/>
</dbReference>
<reference evidence="3" key="4">
    <citation type="submission" date="2022-11" db="EMBL/GenBank/DDBJ databases">
        <title>Draft genome sequence of Sellimonas catena strain 18CBH55.</title>
        <authorList>
            <person name="Hisatomi A."/>
            <person name="Ohkuma M."/>
            <person name="Sakamoto M."/>
        </authorList>
    </citation>
    <scope>NUCLEOTIDE SEQUENCE</scope>
    <source>
        <strain evidence="3">18CBH55</strain>
    </source>
</reference>